<dbReference type="InterPro" id="IPR050409">
    <property type="entry name" value="E3_ubiq-protein_ligase"/>
</dbReference>
<keyword evidence="4" id="KW-0808">Transferase</keyword>
<keyword evidence="5 6" id="KW-0833">Ubl conjugation pathway</keyword>
<evidence type="ECO:0000256" key="1">
    <source>
        <dbReference type="ARBA" id="ARBA00000885"/>
    </source>
</evidence>
<evidence type="ECO:0000256" key="4">
    <source>
        <dbReference type="ARBA" id="ARBA00022679"/>
    </source>
</evidence>
<dbReference type="Gene3D" id="3.30.2160.10">
    <property type="entry name" value="Hect, E3 ligase catalytic domain"/>
    <property type="match status" value="1"/>
</dbReference>
<dbReference type="Pfam" id="PF00632">
    <property type="entry name" value="HECT"/>
    <property type="match status" value="1"/>
</dbReference>
<feature type="active site" description="Glycyl thioester intermediate" evidence="6">
    <location>
        <position position="843"/>
    </location>
</feature>
<comment type="catalytic activity">
    <reaction evidence="1">
        <text>S-ubiquitinyl-[E2 ubiquitin-conjugating enzyme]-L-cysteine + [acceptor protein]-L-lysine = [E2 ubiquitin-conjugating enzyme]-L-cysteine + N(6)-ubiquitinyl-[acceptor protein]-L-lysine.</text>
        <dbReference type="EC" id="2.3.2.26"/>
    </reaction>
</comment>
<evidence type="ECO:0000256" key="3">
    <source>
        <dbReference type="ARBA" id="ARBA00012485"/>
    </source>
</evidence>
<comment type="pathway">
    <text evidence="2">Protein modification; protein ubiquitination.</text>
</comment>
<accession>A0ABR2J2Q3</accession>
<dbReference type="PROSITE" id="PS50237">
    <property type="entry name" value="HECT"/>
    <property type="match status" value="1"/>
</dbReference>
<protein>
    <recommendedName>
        <fullName evidence="3">HECT-type E3 ubiquitin transferase</fullName>
        <ecNumber evidence="3">2.3.2.26</ecNumber>
    </recommendedName>
</protein>
<evidence type="ECO:0000313" key="8">
    <source>
        <dbReference type="EMBL" id="KAK8871255.1"/>
    </source>
</evidence>
<dbReference type="InterPro" id="IPR035983">
    <property type="entry name" value="Hect_E3_ubiquitin_ligase"/>
</dbReference>
<reference evidence="8 9" key="1">
    <citation type="submission" date="2024-04" db="EMBL/GenBank/DDBJ databases">
        <title>Tritrichomonas musculus Genome.</title>
        <authorList>
            <person name="Alves-Ferreira E."/>
            <person name="Grigg M."/>
            <person name="Lorenzi H."/>
            <person name="Galac M."/>
        </authorList>
    </citation>
    <scope>NUCLEOTIDE SEQUENCE [LARGE SCALE GENOMIC DNA]</scope>
    <source>
        <strain evidence="8 9">EAF2021</strain>
    </source>
</reference>
<dbReference type="SUPFAM" id="SSF56204">
    <property type="entry name" value="Hect, E3 ligase catalytic domain"/>
    <property type="match status" value="1"/>
</dbReference>
<proteinExistence type="predicted"/>
<evidence type="ECO:0000256" key="6">
    <source>
        <dbReference type="PROSITE-ProRule" id="PRU00104"/>
    </source>
</evidence>
<name>A0ABR2J2Q3_9EUKA</name>
<comment type="caution">
    <text evidence="8">The sequence shown here is derived from an EMBL/GenBank/DDBJ whole genome shotgun (WGS) entry which is preliminary data.</text>
</comment>
<dbReference type="Proteomes" id="UP001470230">
    <property type="component" value="Unassembled WGS sequence"/>
</dbReference>
<dbReference type="Gene3D" id="3.90.1750.10">
    <property type="entry name" value="Hect, E3 ligase catalytic domains"/>
    <property type="match status" value="1"/>
</dbReference>
<dbReference type="InterPro" id="IPR000569">
    <property type="entry name" value="HECT_dom"/>
</dbReference>
<feature type="domain" description="HECT" evidence="7">
    <location>
        <begin position="559"/>
        <end position="874"/>
    </location>
</feature>
<evidence type="ECO:0000259" key="7">
    <source>
        <dbReference type="PROSITE" id="PS50237"/>
    </source>
</evidence>
<dbReference type="EC" id="2.3.2.26" evidence="3"/>
<dbReference type="PANTHER" id="PTHR11254:SF67">
    <property type="entry name" value="E3 UBIQUITIN-PROTEIN LIGASE HUWE1"/>
    <property type="match status" value="1"/>
</dbReference>
<dbReference type="SMART" id="SM00119">
    <property type="entry name" value="HECTc"/>
    <property type="match status" value="1"/>
</dbReference>
<dbReference type="Gene3D" id="3.30.2410.10">
    <property type="entry name" value="Hect, E3 ligase catalytic domain"/>
    <property type="match status" value="1"/>
</dbReference>
<evidence type="ECO:0000313" key="9">
    <source>
        <dbReference type="Proteomes" id="UP001470230"/>
    </source>
</evidence>
<evidence type="ECO:0000256" key="5">
    <source>
        <dbReference type="ARBA" id="ARBA00022786"/>
    </source>
</evidence>
<gene>
    <name evidence="8" type="ORF">M9Y10_006971</name>
</gene>
<dbReference type="EMBL" id="JAPFFF010000013">
    <property type="protein sequence ID" value="KAK8871255.1"/>
    <property type="molecule type" value="Genomic_DNA"/>
</dbReference>
<dbReference type="PANTHER" id="PTHR11254">
    <property type="entry name" value="HECT DOMAIN UBIQUITIN-PROTEIN LIGASE"/>
    <property type="match status" value="1"/>
</dbReference>
<sequence length="874" mass="102621">MIKNKNFSEKDSICNLLIEARLFHNYSSEFINSLLSELENFTNKNGYDMVVDLLFIKYLKKMDNISSNFVKSMNYIQKIKSQYHICFLCFADSSDKLKFKNKIKNQSLKIVRNENISINGINISNVIAFYIFKKFYNYFKFKGNISIVQIRSGNESTSNDDVFLNLNNDQLNIYKTPHYFTKNDKEKNEIIKKYNDFKANPNEYFELDFWRSANIYEVIDNYSIDVQDNPYLFNAGACLSYLNPCVKVVYNLRNLKFPEKITFDLYQLLFFKLSLEQLLQYKPYSKEVKNLCSLIYLLILYQKKLGDLALLKNEMNPISYEILRYIYAKQIGSYFNGNSFEDLSFLNAKIDVKNPDDFAKLHFYKIKGKYFEIINKNNEFLYFKKGSIFDTNNKSPENYGYSKIYFMNSSYNVRLLDPIYEEDFIRFVGCAIPFLNGKKKKNAIYYLARKSYSLDTKINILLNSIDSDDYEEAKNILNEIEPTKEAENILKDSNNRSKIQKLLSHVSIECSTNIMKKYNLDELLTDEVKFDIYYNRKFPVVKFNISRNMLFNDSICYFLDTDMKNKSIYITYVDELASDEGGLSRDWFINVSKEIINTEIFIPTPNGNSLTFNHQNEDMMLYNFTGKFIGAAFNNKRNINIKLASFIWKKIFEEEVTLEDMKEYDSDMYESLKWISENDPSLLEMTFIDSNENELCLNGADILVTEENKNEYIRLIIKSKLINENLELIDCLANGFREVVDFNYITLFKSKNIQKIINGKEIIDINDWKQNSNYNKEFSKQYNDFFIIISAWSQENLQKLLSFVTGSSIVPFGGFKNLEKNGGLFTIHFNKNSIDALPTSHTCFNKIEIPCYPSIKIFEEKLLLAIQCDSFGFS</sequence>
<organism evidence="8 9">
    <name type="scientific">Tritrichomonas musculus</name>
    <dbReference type="NCBI Taxonomy" id="1915356"/>
    <lineage>
        <taxon>Eukaryota</taxon>
        <taxon>Metamonada</taxon>
        <taxon>Parabasalia</taxon>
        <taxon>Tritrichomonadida</taxon>
        <taxon>Tritrichomonadidae</taxon>
        <taxon>Tritrichomonas</taxon>
    </lineage>
</organism>
<keyword evidence="9" id="KW-1185">Reference proteome</keyword>
<evidence type="ECO:0000256" key="2">
    <source>
        <dbReference type="ARBA" id="ARBA00004906"/>
    </source>
</evidence>